<keyword evidence="3" id="KW-1185">Reference proteome</keyword>
<dbReference type="EMBL" id="JAVDQD010000007">
    <property type="protein sequence ID" value="MDR6241288.1"/>
    <property type="molecule type" value="Genomic_DNA"/>
</dbReference>
<sequence length="381" mass="43766">MSIYLKSDWKKSIIDISDQFDLEVLAKSYKWVERMKGVPQDGEWHAEGDVFVHTDMVVKSLLSSNFYQSLEMLEKQVLAMSAVMHDIEKVSTTEVAVIDGRERIISPKHALKGEKRARSILYRDFEVPFRVREMISKLVRLHGLPIWAIEKKNAAKDAIKSSLMVDTRLLAELARADIRGRICRDAEEIMLKIDLYEELCKENDCWGVERKFASQAGKFDYFQGKSDYADYLPFENFGSKVIMMSGLPGSGKDTYISKNFDLPVVSLDDIRRKLKISPTDSKGNGRVIQEAKSTVKEYLRKKQAFVFNATNITSDMRGRWVDLFTTYNAWIEMVYVEVPYAKLLKQNNNREFAIPQAALEKMIDKLDIPDATEAHEVVYAV</sequence>
<comment type="caution">
    <text evidence="2">The sequence shown here is derived from an EMBL/GenBank/DDBJ whole genome shotgun (WGS) entry which is preliminary data.</text>
</comment>
<organism evidence="2 3">
    <name type="scientific">Aureibacter tunicatorum</name>
    <dbReference type="NCBI Taxonomy" id="866807"/>
    <lineage>
        <taxon>Bacteria</taxon>
        <taxon>Pseudomonadati</taxon>
        <taxon>Bacteroidota</taxon>
        <taxon>Cytophagia</taxon>
        <taxon>Cytophagales</taxon>
        <taxon>Persicobacteraceae</taxon>
        <taxon>Aureibacter</taxon>
    </lineage>
</organism>
<dbReference type="InterPro" id="IPR027417">
    <property type="entry name" value="P-loop_NTPase"/>
</dbReference>
<evidence type="ECO:0000313" key="3">
    <source>
        <dbReference type="Proteomes" id="UP001185092"/>
    </source>
</evidence>
<keyword evidence="2" id="KW-0808">Transferase</keyword>
<evidence type="ECO:0000256" key="1">
    <source>
        <dbReference type="ARBA" id="ARBA00022741"/>
    </source>
</evidence>
<dbReference type="Gene3D" id="3.40.50.300">
    <property type="entry name" value="P-loop containing nucleotide triphosphate hydrolases"/>
    <property type="match status" value="1"/>
</dbReference>
<dbReference type="GO" id="GO:0016301">
    <property type="term" value="F:kinase activity"/>
    <property type="evidence" value="ECO:0007669"/>
    <property type="project" value="UniProtKB-KW"/>
</dbReference>
<proteinExistence type="predicted"/>
<dbReference type="Pfam" id="PF13671">
    <property type="entry name" value="AAA_33"/>
    <property type="match status" value="1"/>
</dbReference>
<keyword evidence="1" id="KW-0547">Nucleotide-binding</keyword>
<accession>A0AAE4BV01</accession>
<dbReference type="InterPro" id="IPR050124">
    <property type="entry name" value="tRNA_CCA-adding_enzyme"/>
</dbReference>
<dbReference type="SUPFAM" id="SSF109604">
    <property type="entry name" value="HD-domain/PDEase-like"/>
    <property type="match status" value="1"/>
</dbReference>
<name>A0AAE4BV01_9BACT</name>
<reference evidence="2" key="1">
    <citation type="submission" date="2023-07" db="EMBL/GenBank/DDBJ databases">
        <title>Genomic Encyclopedia of Type Strains, Phase IV (KMG-IV): sequencing the most valuable type-strain genomes for metagenomic binning, comparative biology and taxonomic classification.</title>
        <authorList>
            <person name="Goeker M."/>
        </authorList>
    </citation>
    <scope>NUCLEOTIDE SEQUENCE</scope>
    <source>
        <strain evidence="2">DSM 26174</strain>
    </source>
</reference>
<dbReference type="PANTHER" id="PTHR47545">
    <property type="entry name" value="MULTIFUNCTIONAL CCA PROTEIN"/>
    <property type="match status" value="1"/>
</dbReference>
<protein>
    <submittedName>
        <fullName evidence="2">Kinase</fullName>
    </submittedName>
</protein>
<dbReference type="AlphaFoldDB" id="A0AAE4BV01"/>
<dbReference type="Proteomes" id="UP001185092">
    <property type="component" value="Unassembled WGS sequence"/>
</dbReference>
<keyword evidence="2" id="KW-0418">Kinase</keyword>
<evidence type="ECO:0000313" key="2">
    <source>
        <dbReference type="EMBL" id="MDR6241288.1"/>
    </source>
</evidence>
<dbReference type="SUPFAM" id="SSF52540">
    <property type="entry name" value="P-loop containing nucleoside triphosphate hydrolases"/>
    <property type="match status" value="1"/>
</dbReference>
<gene>
    <name evidence="2" type="ORF">HNQ88_004366</name>
</gene>
<dbReference type="RefSeq" id="WP_309941922.1">
    <property type="nucleotide sequence ID" value="NZ_AP025305.1"/>
</dbReference>
<dbReference type="GO" id="GO:0000166">
    <property type="term" value="F:nucleotide binding"/>
    <property type="evidence" value="ECO:0007669"/>
    <property type="project" value="UniProtKB-KW"/>
</dbReference>
<dbReference type="PANTHER" id="PTHR47545:SF1">
    <property type="entry name" value="MULTIFUNCTIONAL CCA PROTEIN"/>
    <property type="match status" value="1"/>
</dbReference>